<dbReference type="STRING" id="683960.A0A1E3P7M1"/>
<feature type="region of interest" description="Disordered" evidence="3">
    <location>
        <begin position="503"/>
        <end position="537"/>
    </location>
</feature>
<dbReference type="EMBL" id="KV454209">
    <property type="protein sequence ID" value="ODQ61431.1"/>
    <property type="molecule type" value="Genomic_DNA"/>
</dbReference>
<organism evidence="4 5">
    <name type="scientific">Wickerhamomyces anomalus (strain ATCC 58044 / CBS 1984 / NCYC 433 / NRRL Y-366-8)</name>
    <name type="common">Yeast</name>
    <name type="synonym">Hansenula anomala</name>
    <dbReference type="NCBI Taxonomy" id="683960"/>
    <lineage>
        <taxon>Eukaryota</taxon>
        <taxon>Fungi</taxon>
        <taxon>Dikarya</taxon>
        <taxon>Ascomycota</taxon>
        <taxon>Saccharomycotina</taxon>
        <taxon>Saccharomycetes</taxon>
        <taxon>Phaffomycetales</taxon>
        <taxon>Wickerhamomycetaceae</taxon>
        <taxon>Wickerhamomyces</taxon>
    </lineage>
</organism>
<dbReference type="SMART" id="SM00369">
    <property type="entry name" value="LRR_TYP"/>
    <property type="match status" value="4"/>
</dbReference>
<dbReference type="SUPFAM" id="SSF52058">
    <property type="entry name" value="L domain-like"/>
    <property type="match status" value="1"/>
</dbReference>
<dbReference type="InterPro" id="IPR003591">
    <property type="entry name" value="Leu-rich_rpt_typical-subtyp"/>
</dbReference>
<dbReference type="AlphaFoldDB" id="A0A1E3P7M1"/>
<dbReference type="InterPro" id="IPR001611">
    <property type="entry name" value="Leu-rich_rpt"/>
</dbReference>
<feature type="compositionally biased region" description="Low complexity" evidence="3">
    <location>
        <begin position="298"/>
        <end position="313"/>
    </location>
</feature>
<dbReference type="PROSITE" id="PS51450">
    <property type="entry name" value="LRR"/>
    <property type="match status" value="1"/>
</dbReference>
<sequence length="782" mass="87739">MSSEQVQTSRTRLMQLITEELTRSIKSEDDVGGMKLIGLNIQSIPPEAVELIRESVERLSLQNNNISNLPQYFNRLSKLRYLDIHDNQFSTFPDILTTMSELEILDISFNNLRSLPNDLGHLKNLKVLSLKNNNFEILPTSILSIKNLKILEIENNPLKLPSQAFINNIPHKIHSQEWLQEIKNYLVYNKDLIQSNLSEIEHLQNGNVNMATTPIKETEKPPLVSSQSTISSNTSHPSSSVQHLERSRSTSESYVSSRAAKRMGFIVKRPNPEPTPEAVNEVESPPVEPLSITRRNRSMSAASSVSSHSPIPSTIDEDQETIGKDTKLQIPSGGFSPMNTDKLDSIPEHKSNDYFKRLSTLPEQRPNLTQFKIVDISRKILFSITEFQSTIKKLNAFCSEKSIIVDMVSQLYYSKNVIDHLVESLEKTEQNDDGYVAIDEILKSVTQTVSIFKKMIDILQSNYQAYVKNADVCFIRMLLLSLFLSYGEVYNAFRILNPESQSTQRQNKDIYSNNNHNNNNNNSRNAPPQLPPLKVNDLGMNPTITQQQLNEYGEADQKLYESLHNALESSSQVYAELNDAISKSAIANAVKPTEEQQQNLNGNTISKIKELTNTCVVSMDLNRKIKTKLGSNGFKTINVVEKKKFFDEINALLKSIITILGSTKSIMNEMPILNEVRPSLASLTKATKDVTIMLEVSSYRLINDSFSSLNSAVPQSAASMQAPMLSSIPSVMSIPQMNTPFLGMPSVHTPLQSAAVTHPNSNPFEATLANNLQHEENLDTIK</sequence>
<evidence type="ECO:0000256" key="3">
    <source>
        <dbReference type="SAM" id="MobiDB-lite"/>
    </source>
</evidence>
<evidence type="ECO:0000313" key="5">
    <source>
        <dbReference type="Proteomes" id="UP000094112"/>
    </source>
</evidence>
<evidence type="ECO:0000256" key="2">
    <source>
        <dbReference type="ARBA" id="ARBA00022737"/>
    </source>
</evidence>
<dbReference type="Pfam" id="PF10428">
    <property type="entry name" value="SOG2"/>
    <property type="match status" value="1"/>
</dbReference>
<dbReference type="Gene3D" id="3.80.10.10">
    <property type="entry name" value="Ribonuclease Inhibitor"/>
    <property type="match status" value="1"/>
</dbReference>
<keyword evidence="5" id="KW-1185">Reference proteome</keyword>
<feature type="region of interest" description="Disordered" evidence="3">
    <location>
        <begin position="218"/>
        <end position="317"/>
    </location>
</feature>
<protein>
    <recommendedName>
        <fullName evidence="6">RAM signaling network component</fullName>
    </recommendedName>
</protein>
<feature type="compositionally biased region" description="Polar residues" evidence="3">
    <location>
        <begin position="503"/>
        <end position="512"/>
    </location>
</feature>
<keyword evidence="2" id="KW-0677">Repeat</keyword>
<evidence type="ECO:0000313" key="4">
    <source>
        <dbReference type="EMBL" id="ODQ61431.1"/>
    </source>
</evidence>
<dbReference type="Pfam" id="PF13855">
    <property type="entry name" value="LRR_8"/>
    <property type="match status" value="1"/>
</dbReference>
<dbReference type="InterPro" id="IPR019487">
    <property type="entry name" value="RAM_signalling_pathway_SOG2"/>
</dbReference>
<accession>A0A1E3P7M1</accession>
<evidence type="ECO:0000256" key="1">
    <source>
        <dbReference type="ARBA" id="ARBA00022614"/>
    </source>
</evidence>
<dbReference type="InterPro" id="IPR032675">
    <property type="entry name" value="LRR_dom_sf"/>
</dbReference>
<dbReference type="OrthoDB" id="1394818at2759"/>
<dbReference type="PANTHER" id="PTHR48051:SF1">
    <property type="entry name" value="RAS SUPPRESSOR PROTEIN 1"/>
    <property type="match status" value="1"/>
</dbReference>
<dbReference type="Proteomes" id="UP000094112">
    <property type="component" value="Unassembled WGS sequence"/>
</dbReference>
<reference evidence="4 5" key="1">
    <citation type="journal article" date="2016" name="Proc. Natl. Acad. Sci. U.S.A.">
        <title>Comparative genomics of biotechnologically important yeasts.</title>
        <authorList>
            <person name="Riley R."/>
            <person name="Haridas S."/>
            <person name="Wolfe K.H."/>
            <person name="Lopes M.R."/>
            <person name="Hittinger C.T."/>
            <person name="Goeker M."/>
            <person name="Salamov A.A."/>
            <person name="Wisecaver J.H."/>
            <person name="Long T.M."/>
            <person name="Calvey C.H."/>
            <person name="Aerts A.L."/>
            <person name="Barry K.W."/>
            <person name="Choi C."/>
            <person name="Clum A."/>
            <person name="Coughlan A.Y."/>
            <person name="Deshpande S."/>
            <person name="Douglass A.P."/>
            <person name="Hanson S.J."/>
            <person name="Klenk H.-P."/>
            <person name="LaButti K.M."/>
            <person name="Lapidus A."/>
            <person name="Lindquist E.A."/>
            <person name="Lipzen A.M."/>
            <person name="Meier-Kolthoff J.P."/>
            <person name="Ohm R.A."/>
            <person name="Otillar R.P."/>
            <person name="Pangilinan J.L."/>
            <person name="Peng Y."/>
            <person name="Rokas A."/>
            <person name="Rosa C.A."/>
            <person name="Scheuner C."/>
            <person name="Sibirny A.A."/>
            <person name="Slot J.C."/>
            <person name="Stielow J.B."/>
            <person name="Sun H."/>
            <person name="Kurtzman C.P."/>
            <person name="Blackwell M."/>
            <person name="Grigoriev I.V."/>
            <person name="Jeffries T.W."/>
        </authorList>
    </citation>
    <scope>NUCLEOTIDE SEQUENCE [LARGE SCALE GENOMIC DNA]</scope>
    <source>
        <strain evidence="5">ATCC 58044 / CBS 1984 / NCYC 433 / NRRL Y-366-8</strain>
    </source>
</reference>
<gene>
    <name evidence="4" type="ORF">WICANDRAFT_83568</name>
</gene>
<dbReference type="SMART" id="SM00364">
    <property type="entry name" value="LRR_BAC"/>
    <property type="match status" value="4"/>
</dbReference>
<proteinExistence type="predicted"/>
<dbReference type="GO" id="GO:0005737">
    <property type="term" value="C:cytoplasm"/>
    <property type="evidence" value="ECO:0007669"/>
    <property type="project" value="TreeGrafter"/>
</dbReference>
<evidence type="ECO:0008006" key="6">
    <source>
        <dbReference type="Google" id="ProtNLM"/>
    </source>
</evidence>
<dbReference type="GeneID" id="30202809"/>
<keyword evidence="1" id="KW-0433">Leucine-rich repeat</keyword>
<dbReference type="InterPro" id="IPR050216">
    <property type="entry name" value="LRR_domain-containing"/>
</dbReference>
<name>A0A1E3P7M1_WICAA</name>
<dbReference type="PANTHER" id="PTHR48051">
    <property type="match status" value="1"/>
</dbReference>
<feature type="compositionally biased region" description="Low complexity" evidence="3">
    <location>
        <begin position="224"/>
        <end position="242"/>
    </location>
</feature>
<dbReference type="RefSeq" id="XP_019040638.1">
    <property type="nucleotide sequence ID" value="XM_019185563.1"/>
</dbReference>
<feature type="compositionally biased region" description="Low complexity" evidence="3">
    <location>
        <begin position="513"/>
        <end position="522"/>
    </location>
</feature>